<comment type="similarity">
    <text evidence="2 11">Belongs to the sodium:solute symporter (SSF) (TC 2.A.21) family.</text>
</comment>
<accession>A0AAE1DMZ3</accession>
<feature type="transmembrane region" description="Helical" evidence="13">
    <location>
        <begin position="253"/>
        <end position="277"/>
    </location>
</feature>
<dbReference type="EMBL" id="JAWDGP010003233">
    <property type="protein sequence ID" value="KAK3776312.1"/>
    <property type="molecule type" value="Genomic_DNA"/>
</dbReference>
<keyword evidence="6 13" id="KW-1133">Transmembrane helix</keyword>
<evidence type="ECO:0000256" key="2">
    <source>
        <dbReference type="ARBA" id="ARBA00006434"/>
    </source>
</evidence>
<feature type="transmembrane region" description="Helical" evidence="13">
    <location>
        <begin position="107"/>
        <end position="128"/>
    </location>
</feature>
<evidence type="ECO:0000256" key="9">
    <source>
        <dbReference type="ARBA" id="ARBA00023136"/>
    </source>
</evidence>
<keyword evidence="7" id="KW-0915">Sodium</keyword>
<gene>
    <name evidence="14" type="ORF">RRG08_039898</name>
</gene>
<dbReference type="GO" id="GO:0006814">
    <property type="term" value="P:sodium ion transport"/>
    <property type="evidence" value="ECO:0007669"/>
    <property type="project" value="UniProtKB-KW"/>
</dbReference>
<evidence type="ECO:0000256" key="7">
    <source>
        <dbReference type="ARBA" id="ARBA00023053"/>
    </source>
</evidence>
<feature type="compositionally biased region" description="Basic and acidic residues" evidence="12">
    <location>
        <begin position="357"/>
        <end position="372"/>
    </location>
</feature>
<dbReference type="PROSITE" id="PS50283">
    <property type="entry name" value="NA_SOLUT_SYMP_3"/>
    <property type="match status" value="1"/>
</dbReference>
<feature type="transmembrane region" description="Helical" evidence="13">
    <location>
        <begin position="140"/>
        <end position="159"/>
    </location>
</feature>
<evidence type="ECO:0000256" key="6">
    <source>
        <dbReference type="ARBA" id="ARBA00022989"/>
    </source>
</evidence>
<comment type="subcellular location">
    <subcellularLocation>
        <location evidence="1">Cell membrane</location>
        <topology evidence="1">Multi-pass membrane protein</topology>
    </subcellularLocation>
</comment>
<evidence type="ECO:0000256" key="8">
    <source>
        <dbReference type="ARBA" id="ARBA00023065"/>
    </source>
</evidence>
<evidence type="ECO:0008006" key="16">
    <source>
        <dbReference type="Google" id="ProtNLM"/>
    </source>
</evidence>
<proteinExistence type="inferred from homology"/>
<dbReference type="PANTHER" id="PTHR42985">
    <property type="entry name" value="SODIUM-COUPLED MONOCARBOXYLATE TRANSPORTER"/>
    <property type="match status" value="1"/>
</dbReference>
<evidence type="ECO:0000256" key="11">
    <source>
        <dbReference type="RuleBase" id="RU362091"/>
    </source>
</evidence>
<name>A0AAE1DMZ3_9GAST</name>
<evidence type="ECO:0000313" key="14">
    <source>
        <dbReference type="EMBL" id="KAK3776312.1"/>
    </source>
</evidence>
<evidence type="ECO:0000256" key="13">
    <source>
        <dbReference type="SAM" id="Phobius"/>
    </source>
</evidence>
<dbReference type="InterPro" id="IPR001734">
    <property type="entry name" value="Na/solute_symporter"/>
</dbReference>
<keyword evidence="8" id="KW-0406">Ion transport</keyword>
<organism evidence="14 15">
    <name type="scientific">Elysia crispata</name>
    <name type="common">lettuce slug</name>
    <dbReference type="NCBI Taxonomy" id="231223"/>
    <lineage>
        <taxon>Eukaryota</taxon>
        <taxon>Metazoa</taxon>
        <taxon>Spiralia</taxon>
        <taxon>Lophotrochozoa</taxon>
        <taxon>Mollusca</taxon>
        <taxon>Gastropoda</taxon>
        <taxon>Heterobranchia</taxon>
        <taxon>Euthyneura</taxon>
        <taxon>Panpulmonata</taxon>
        <taxon>Sacoglossa</taxon>
        <taxon>Placobranchoidea</taxon>
        <taxon>Plakobranchidae</taxon>
        <taxon>Elysia</taxon>
    </lineage>
</organism>
<keyword evidence="15" id="KW-1185">Reference proteome</keyword>
<dbReference type="PANTHER" id="PTHR42985:SF40">
    <property type="entry name" value="LD47995P-RELATED"/>
    <property type="match status" value="1"/>
</dbReference>
<dbReference type="GO" id="GO:0005886">
    <property type="term" value="C:plasma membrane"/>
    <property type="evidence" value="ECO:0007669"/>
    <property type="project" value="UniProtKB-SubCell"/>
</dbReference>
<evidence type="ECO:0000256" key="10">
    <source>
        <dbReference type="ARBA" id="ARBA00023201"/>
    </source>
</evidence>
<evidence type="ECO:0000256" key="3">
    <source>
        <dbReference type="ARBA" id="ARBA00022448"/>
    </source>
</evidence>
<evidence type="ECO:0000256" key="5">
    <source>
        <dbReference type="ARBA" id="ARBA00022692"/>
    </source>
</evidence>
<evidence type="ECO:0000256" key="1">
    <source>
        <dbReference type="ARBA" id="ARBA00004651"/>
    </source>
</evidence>
<evidence type="ECO:0000256" key="12">
    <source>
        <dbReference type="SAM" id="MobiDB-lite"/>
    </source>
</evidence>
<reference evidence="14" key="1">
    <citation type="journal article" date="2023" name="G3 (Bethesda)">
        <title>A reference genome for the long-term kleptoplast-retaining sea slug Elysia crispata morphotype clarki.</title>
        <authorList>
            <person name="Eastman K.E."/>
            <person name="Pendleton A.L."/>
            <person name="Shaikh M.A."/>
            <person name="Suttiyut T."/>
            <person name="Ogas R."/>
            <person name="Tomko P."/>
            <person name="Gavelis G."/>
            <person name="Widhalm J.R."/>
            <person name="Wisecaver J.H."/>
        </authorList>
    </citation>
    <scope>NUCLEOTIDE SEQUENCE</scope>
    <source>
        <strain evidence="14">ECLA1</strain>
    </source>
</reference>
<dbReference type="Gene3D" id="1.20.1730.10">
    <property type="entry name" value="Sodium/glucose cotransporter"/>
    <property type="match status" value="1"/>
</dbReference>
<keyword evidence="9 13" id="KW-0472">Membrane</keyword>
<keyword evidence="3" id="KW-0813">Transport</keyword>
<sequence length="381" mass="41010">MIRFTAPVFFITVTIATYEGIIAFSYFQTKGCDPIRSGQISEPNQLIPFTVMDMFHNYPGLSGLFLASLFSASLSTLSSGLSSTAALSWTDVIHPLIGDLSESKSTVIIKISVVIFGCIACGVSFMVAEIGGTLTQIANSLISAFAAPLTGIFFLGCFFPRCNAKGAIVGGLCGVVFCFWISLGQSFSPNLPSPVPLEFASTDKCYARSLTTNRTVSDILGNANITTTASLMYLNRTSASLPPPTKGPSGVELLYTVSYAWISAIGVITTVVIGNIVSCVTGMNRPGDVNPRYLLSASEALLFFVPRRVRRWISSLGPQYMADEYKEKYNSDSKDEIEKVSVVTVTPSSARNGRSQDIPHTRFDDNPKHVDGVDNGGFSRL</sequence>
<dbReference type="GO" id="GO:0015293">
    <property type="term" value="F:symporter activity"/>
    <property type="evidence" value="ECO:0007669"/>
    <property type="project" value="TreeGrafter"/>
</dbReference>
<dbReference type="InterPro" id="IPR038377">
    <property type="entry name" value="Na/Glc_symporter_sf"/>
</dbReference>
<feature type="transmembrane region" description="Helical" evidence="13">
    <location>
        <begin position="7"/>
        <end position="27"/>
    </location>
</feature>
<keyword evidence="4" id="KW-1003">Cell membrane</keyword>
<evidence type="ECO:0000256" key="4">
    <source>
        <dbReference type="ARBA" id="ARBA00022475"/>
    </source>
</evidence>
<feature type="transmembrane region" description="Helical" evidence="13">
    <location>
        <begin position="166"/>
        <end position="183"/>
    </location>
</feature>
<keyword evidence="10" id="KW-0739">Sodium transport</keyword>
<dbReference type="Proteomes" id="UP001283361">
    <property type="component" value="Unassembled WGS sequence"/>
</dbReference>
<feature type="region of interest" description="Disordered" evidence="12">
    <location>
        <begin position="345"/>
        <end position="381"/>
    </location>
</feature>
<evidence type="ECO:0000313" key="15">
    <source>
        <dbReference type="Proteomes" id="UP001283361"/>
    </source>
</evidence>
<comment type="caution">
    <text evidence="14">The sequence shown here is derived from an EMBL/GenBank/DDBJ whole genome shotgun (WGS) entry which is preliminary data.</text>
</comment>
<dbReference type="InterPro" id="IPR051163">
    <property type="entry name" value="Sodium:Solute_Symporter_SSF"/>
</dbReference>
<dbReference type="Pfam" id="PF00474">
    <property type="entry name" value="SSF"/>
    <property type="match status" value="1"/>
</dbReference>
<keyword evidence="5 13" id="KW-0812">Transmembrane</keyword>
<feature type="compositionally biased region" description="Polar residues" evidence="12">
    <location>
        <begin position="345"/>
        <end position="355"/>
    </location>
</feature>
<protein>
    <recommendedName>
        <fullName evidence="16">Sodium-coupled monocarboxylate transporter 1</fullName>
    </recommendedName>
</protein>
<dbReference type="AlphaFoldDB" id="A0AAE1DMZ3"/>